<sequence length="48" mass="4814">MGALSRSALGAREAGATDLLVSPVGSDKEQARTLAFLGDLAGARARSV</sequence>
<gene>
    <name evidence="1" type="ORF">ACFY05_07945</name>
</gene>
<organism evidence="1 2">
    <name type="scientific">Microtetraspora fusca</name>
    <dbReference type="NCBI Taxonomy" id="1997"/>
    <lineage>
        <taxon>Bacteria</taxon>
        <taxon>Bacillati</taxon>
        <taxon>Actinomycetota</taxon>
        <taxon>Actinomycetes</taxon>
        <taxon>Streptosporangiales</taxon>
        <taxon>Streptosporangiaceae</taxon>
        <taxon>Microtetraspora</taxon>
    </lineage>
</organism>
<reference evidence="1 2" key="1">
    <citation type="submission" date="2024-10" db="EMBL/GenBank/DDBJ databases">
        <title>The Natural Products Discovery Center: Release of the First 8490 Sequenced Strains for Exploring Actinobacteria Biosynthetic Diversity.</title>
        <authorList>
            <person name="Kalkreuter E."/>
            <person name="Kautsar S.A."/>
            <person name="Yang D."/>
            <person name="Bader C.D."/>
            <person name="Teijaro C.N."/>
            <person name="Fluegel L."/>
            <person name="Davis C.M."/>
            <person name="Simpson J.R."/>
            <person name="Lauterbach L."/>
            <person name="Steele A.D."/>
            <person name="Gui C."/>
            <person name="Meng S."/>
            <person name="Li G."/>
            <person name="Viehrig K."/>
            <person name="Ye F."/>
            <person name="Su P."/>
            <person name="Kiefer A.F."/>
            <person name="Nichols A."/>
            <person name="Cepeda A.J."/>
            <person name="Yan W."/>
            <person name="Fan B."/>
            <person name="Jiang Y."/>
            <person name="Adhikari A."/>
            <person name="Zheng C.-J."/>
            <person name="Schuster L."/>
            <person name="Cowan T.M."/>
            <person name="Smanski M.J."/>
            <person name="Chevrette M.G."/>
            <person name="De Carvalho L.P.S."/>
            <person name="Shen B."/>
        </authorList>
    </citation>
    <scope>NUCLEOTIDE SEQUENCE [LARGE SCALE GENOMIC DNA]</scope>
    <source>
        <strain evidence="1 2">NPDC001281</strain>
    </source>
</reference>
<dbReference type="EMBL" id="JBIAXI010000004">
    <property type="protein sequence ID" value="MFF4772776.1"/>
    <property type="molecule type" value="Genomic_DNA"/>
</dbReference>
<evidence type="ECO:0000313" key="1">
    <source>
        <dbReference type="EMBL" id="MFF4772776.1"/>
    </source>
</evidence>
<protein>
    <recommendedName>
        <fullName evidence="3">LLM class flavin-dependent oxidoreductase</fullName>
    </recommendedName>
</protein>
<evidence type="ECO:0000313" key="2">
    <source>
        <dbReference type="Proteomes" id="UP001602119"/>
    </source>
</evidence>
<dbReference type="Proteomes" id="UP001602119">
    <property type="component" value="Unassembled WGS sequence"/>
</dbReference>
<dbReference type="RefSeq" id="WP_387341228.1">
    <property type="nucleotide sequence ID" value="NZ_JBIAXI010000004.1"/>
</dbReference>
<accession>A0ABW6V1H3</accession>
<proteinExistence type="predicted"/>
<evidence type="ECO:0008006" key="3">
    <source>
        <dbReference type="Google" id="ProtNLM"/>
    </source>
</evidence>
<name>A0ABW6V1H3_MICFU</name>
<comment type="caution">
    <text evidence="1">The sequence shown here is derived from an EMBL/GenBank/DDBJ whole genome shotgun (WGS) entry which is preliminary data.</text>
</comment>
<keyword evidence="2" id="KW-1185">Reference proteome</keyword>